<feature type="region of interest" description="Disordered" evidence="1">
    <location>
        <begin position="62"/>
        <end position="81"/>
    </location>
</feature>
<evidence type="ECO:0000313" key="2">
    <source>
        <dbReference type="EMBL" id="GFN74858.1"/>
    </source>
</evidence>
<accession>A0AAV3XYK8</accession>
<sequence>MRSFFFNSAPGLPARHGAQPRGHVGRISSAVPGLPWSYTASRGCGTSTGIDPSPIRRRMTSRLGSVGQRCPPVSGEGSGQEGMLMSDRHYCQAITTSTFRIHPSPHGKQGAYTVGVGLSIIPSTEGYGRGSIRDIKEIKTKNVEEFASLHIEIPAPGRLFLLEINTYVEFLVLQKHGVRTDFPGGHIPPTVRPLFQLLWIP</sequence>
<dbReference type="Proteomes" id="UP000735302">
    <property type="component" value="Unassembled WGS sequence"/>
</dbReference>
<organism evidence="2 3">
    <name type="scientific">Plakobranchus ocellatus</name>
    <dbReference type="NCBI Taxonomy" id="259542"/>
    <lineage>
        <taxon>Eukaryota</taxon>
        <taxon>Metazoa</taxon>
        <taxon>Spiralia</taxon>
        <taxon>Lophotrochozoa</taxon>
        <taxon>Mollusca</taxon>
        <taxon>Gastropoda</taxon>
        <taxon>Heterobranchia</taxon>
        <taxon>Euthyneura</taxon>
        <taxon>Panpulmonata</taxon>
        <taxon>Sacoglossa</taxon>
        <taxon>Placobranchoidea</taxon>
        <taxon>Plakobranchidae</taxon>
        <taxon>Plakobranchus</taxon>
    </lineage>
</organism>
<evidence type="ECO:0008006" key="4">
    <source>
        <dbReference type="Google" id="ProtNLM"/>
    </source>
</evidence>
<gene>
    <name evidence="2" type="ORF">PoB_000136400</name>
</gene>
<evidence type="ECO:0000313" key="3">
    <source>
        <dbReference type="Proteomes" id="UP000735302"/>
    </source>
</evidence>
<dbReference type="EMBL" id="BLXT01000172">
    <property type="protein sequence ID" value="GFN74858.1"/>
    <property type="molecule type" value="Genomic_DNA"/>
</dbReference>
<keyword evidence="3" id="KW-1185">Reference proteome</keyword>
<feature type="region of interest" description="Disordered" evidence="1">
    <location>
        <begin position="1"/>
        <end position="26"/>
    </location>
</feature>
<dbReference type="AlphaFoldDB" id="A0AAV3XYK8"/>
<evidence type="ECO:0000256" key="1">
    <source>
        <dbReference type="SAM" id="MobiDB-lite"/>
    </source>
</evidence>
<comment type="caution">
    <text evidence="2">The sequence shown here is derived from an EMBL/GenBank/DDBJ whole genome shotgun (WGS) entry which is preliminary data.</text>
</comment>
<name>A0AAV3XYK8_9GAST</name>
<proteinExistence type="predicted"/>
<protein>
    <recommendedName>
        <fullName evidence="4">Nudix hydrolase domain-containing protein</fullName>
    </recommendedName>
</protein>
<reference evidence="2 3" key="1">
    <citation type="journal article" date="2021" name="Elife">
        <title>Chloroplast acquisition without the gene transfer in kleptoplastic sea slugs, Plakobranchus ocellatus.</title>
        <authorList>
            <person name="Maeda T."/>
            <person name="Takahashi S."/>
            <person name="Yoshida T."/>
            <person name="Shimamura S."/>
            <person name="Takaki Y."/>
            <person name="Nagai Y."/>
            <person name="Toyoda A."/>
            <person name="Suzuki Y."/>
            <person name="Arimoto A."/>
            <person name="Ishii H."/>
            <person name="Satoh N."/>
            <person name="Nishiyama T."/>
            <person name="Hasebe M."/>
            <person name="Maruyama T."/>
            <person name="Minagawa J."/>
            <person name="Obokata J."/>
            <person name="Shigenobu S."/>
        </authorList>
    </citation>
    <scope>NUCLEOTIDE SEQUENCE [LARGE SCALE GENOMIC DNA]</scope>
</reference>